<dbReference type="AlphaFoldDB" id="A0A1U7M165"/>
<dbReference type="STRING" id="1465756.BIV18_07105"/>
<dbReference type="InterPro" id="IPR008920">
    <property type="entry name" value="TF_FadR/GntR_C"/>
</dbReference>
<keyword evidence="3" id="KW-0804">Transcription</keyword>
<keyword evidence="2" id="KW-0238">DNA-binding</keyword>
<dbReference type="InterPro" id="IPR000524">
    <property type="entry name" value="Tscrpt_reg_HTH_GntR"/>
</dbReference>
<protein>
    <recommendedName>
        <fullName evidence="4">HTH gntR-type domain-containing protein</fullName>
    </recommendedName>
</protein>
<dbReference type="SMART" id="SM00345">
    <property type="entry name" value="HTH_GNTR"/>
    <property type="match status" value="1"/>
</dbReference>
<evidence type="ECO:0000256" key="1">
    <source>
        <dbReference type="ARBA" id="ARBA00023015"/>
    </source>
</evidence>
<comment type="caution">
    <text evidence="5">The sequence shown here is derived from an EMBL/GenBank/DDBJ whole genome shotgun (WGS) entry which is preliminary data.</text>
</comment>
<organism evidence="5 6">
    <name type="scientific">Peptoniphilus porci</name>
    <dbReference type="NCBI Taxonomy" id="2652280"/>
    <lineage>
        <taxon>Bacteria</taxon>
        <taxon>Bacillati</taxon>
        <taxon>Bacillota</taxon>
        <taxon>Tissierellia</taxon>
        <taxon>Tissierellales</taxon>
        <taxon>Peptoniphilaceae</taxon>
        <taxon>Peptoniphilus</taxon>
    </lineage>
</organism>
<dbReference type="Gene3D" id="1.20.120.530">
    <property type="entry name" value="GntR ligand-binding domain-like"/>
    <property type="match status" value="1"/>
</dbReference>
<gene>
    <name evidence="5" type="ORF">BIV18_07105</name>
</gene>
<evidence type="ECO:0000256" key="2">
    <source>
        <dbReference type="ARBA" id="ARBA00023125"/>
    </source>
</evidence>
<reference evidence="5 6" key="1">
    <citation type="journal article" date="2016" name="Appl. Environ. Microbiol.">
        <title>Function and Phylogeny of Bacterial Butyryl Coenzyme A:Acetate Transferases and Their Diversity in the Proximal Colon of Swine.</title>
        <authorList>
            <person name="Trachsel J."/>
            <person name="Bayles D.O."/>
            <person name="Looft T."/>
            <person name="Levine U.Y."/>
            <person name="Allen H.K."/>
        </authorList>
    </citation>
    <scope>NUCLEOTIDE SEQUENCE [LARGE SCALE GENOMIC DNA]</scope>
    <source>
        <strain evidence="5 6">35-6-1</strain>
    </source>
</reference>
<keyword evidence="6" id="KW-1185">Reference proteome</keyword>
<keyword evidence="1" id="KW-0805">Transcription regulation</keyword>
<feature type="domain" description="HTH gntR-type" evidence="4">
    <location>
        <begin position="10"/>
        <end position="77"/>
    </location>
</feature>
<dbReference type="SMART" id="SM00895">
    <property type="entry name" value="FCD"/>
    <property type="match status" value="1"/>
</dbReference>
<evidence type="ECO:0000313" key="6">
    <source>
        <dbReference type="Proteomes" id="UP000187166"/>
    </source>
</evidence>
<dbReference type="SUPFAM" id="SSF48008">
    <property type="entry name" value="GntR ligand-binding domain-like"/>
    <property type="match status" value="1"/>
</dbReference>
<evidence type="ECO:0000256" key="3">
    <source>
        <dbReference type="ARBA" id="ARBA00023163"/>
    </source>
</evidence>
<dbReference type="InterPro" id="IPR036388">
    <property type="entry name" value="WH-like_DNA-bd_sf"/>
</dbReference>
<dbReference type="SUPFAM" id="SSF46785">
    <property type="entry name" value="Winged helix' DNA-binding domain"/>
    <property type="match status" value="1"/>
</dbReference>
<dbReference type="GO" id="GO:0003677">
    <property type="term" value="F:DNA binding"/>
    <property type="evidence" value="ECO:0007669"/>
    <property type="project" value="UniProtKB-KW"/>
</dbReference>
<sequence length="224" mass="26240">MTRVKLKSKETLSDKAYKFIRDSIISGDVRGGELLTEKRIGEQLNMSRTPVKRALTRLEQEGYLKSVDGVGTIVLELSLKDLSDIYEVRIAIEKIAMKTSIRNIKDYEIDRLEKDLYKILEDKNNNKYISERYLISKDEETHRLILENSANNYIKTIYSSIKGQIDRYQHEAYALTDTTVESTRYHLEILKCIKNRNLEAAQDILEKHLKWSYEVLVNEFTRLI</sequence>
<dbReference type="Pfam" id="PF07729">
    <property type="entry name" value="FCD"/>
    <property type="match status" value="1"/>
</dbReference>
<name>A0A1U7M165_9FIRM</name>
<dbReference type="PANTHER" id="PTHR43537:SF24">
    <property type="entry name" value="GLUCONATE OPERON TRANSCRIPTIONAL REPRESSOR"/>
    <property type="match status" value="1"/>
</dbReference>
<evidence type="ECO:0000259" key="4">
    <source>
        <dbReference type="PROSITE" id="PS50949"/>
    </source>
</evidence>
<proteinExistence type="predicted"/>
<dbReference type="GO" id="GO:0003700">
    <property type="term" value="F:DNA-binding transcription factor activity"/>
    <property type="evidence" value="ECO:0007669"/>
    <property type="project" value="InterPro"/>
</dbReference>
<evidence type="ECO:0000313" key="5">
    <source>
        <dbReference type="EMBL" id="OLR65296.1"/>
    </source>
</evidence>
<accession>A0A1U7M165</accession>
<dbReference type="EMBL" id="MJIH01000001">
    <property type="protein sequence ID" value="OLR65296.1"/>
    <property type="molecule type" value="Genomic_DNA"/>
</dbReference>
<dbReference type="PRINTS" id="PR00035">
    <property type="entry name" value="HTHGNTR"/>
</dbReference>
<dbReference type="Gene3D" id="1.10.10.10">
    <property type="entry name" value="Winged helix-like DNA-binding domain superfamily/Winged helix DNA-binding domain"/>
    <property type="match status" value="1"/>
</dbReference>
<dbReference type="PROSITE" id="PS50949">
    <property type="entry name" value="HTH_GNTR"/>
    <property type="match status" value="1"/>
</dbReference>
<dbReference type="InterPro" id="IPR011711">
    <property type="entry name" value="GntR_C"/>
</dbReference>
<dbReference type="CDD" id="cd07377">
    <property type="entry name" value="WHTH_GntR"/>
    <property type="match status" value="1"/>
</dbReference>
<dbReference type="Proteomes" id="UP000187166">
    <property type="component" value="Unassembled WGS sequence"/>
</dbReference>
<dbReference type="InterPro" id="IPR036390">
    <property type="entry name" value="WH_DNA-bd_sf"/>
</dbReference>
<dbReference type="Pfam" id="PF00392">
    <property type="entry name" value="GntR"/>
    <property type="match status" value="1"/>
</dbReference>
<dbReference type="PANTHER" id="PTHR43537">
    <property type="entry name" value="TRANSCRIPTIONAL REGULATOR, GNTR FAMILY"/>
    <property type="match status" value="1"/>
</dbReference>